<name>A0A9P7SV97_9HYPO</name>
<gene>
    <name evidence="2" type="ORF">E4U43_005795</name>
</gene>
<reference evidence="2" key="1">
    <citation type="journal article" date="2020" name="bioRxiv">
        <title>Whole genome comparisons of ergot fungi reveals the divergence and evolution of species within the genus Claviceps are the result of varying mechanisms driving genome evolution and host range expansion.</title>
        <authorList>
            <person name="Wyka S.A."/>
            <person name="Mondo S.J."/>
            <person name="Liu M."/>
            <person name="Dettman J."/>
            <person name="Nalam V."/>
            <person name="Broders K.D."/>
        </authorList>
    </citation>
    <scope>NUCLEOTIDE SEQUENCE</scope>
    <source>
        <strain evidence="2">CCC 602</strain>
    </source>
</reference>
<dbReference type="Proteomes" id="UP000748025">
    <property type="component" value="Unassembled WGS sequence"/>
</dbReference>
<feature type="region of interest" description="Disordered" evidence="1">
    <location>
        <begin position="165"/>
        <end position="247"/>
    </location>
</feature>
<dbReference type="OrthoDB" id="4939157at2759"/>
<proteinExistence type="predicted"/>
<feature type="compositionally biased region" description="Acidic residues" evidence="1">
    <location>
        <begin position="217"/>
        <end position="231"/>
    </location>
</feature>
<organism evidence="2 3">
    <name type="scientific">Claviceps pusilla</name>
    <dbReference type="NCBI Taxonomy" id="123648"/>
    <lineage>
        <taxon>Eukaryota</taxon>
        <taxon>Fungi</taxon>
        <taxon>Dikarya</taxon>
        <taxon>Ascomycota</taxon>
        <taxon>Pezizomycotina</taxon>
        <taxon>Sordariomycetes</taxon>
        <taxon>Hypocreomycetidae</taxon>
        <taxon>Hypocreales</taxon>
        <taxon>Clavicipitaceae</taxon>
        <taxon>Claviceps</taxon>
    </lineage>
</organism>
<evidence type="ECO:0000313" key="2">
    <source>
        <dbReference type="EMBL" id="KAG5985918.1"/>
    </source>
</evidence>
<accession>A0A9P7SV97</accession>
<feature type="compositionally biased region" description="Basic and acidic residues" evidence="1">
    <location>
        <begin position="165"/>
        <end position="185"/>
    </location>
</feature>
<evidence type="ECO:0000256" key="1">
    <source>
        <dbReference type="SAM" id="MobiDB-lite"/>
    </source>
</evidence>
<keyword evidence="3" id="KW-1185">Reference proteome</keyword>
<dbReference type="EMBL" id="SRPW01003867">
    <property type="protein sequence ID" value="KAG5985918.1"/>
    <property type="molecule type" value="Genomic_DNA"/>
</dbReference>
<comment type="caution">
    <text evidence="2">The sequence shown here is derived from an EMBL/GenBank/DDBJ whole genome shotgun (WGS) entry which is preliminary data.</text>
</comment>
<feature type="region of interest" description="Disordered" evidence="1">
    <location>
        <begin position="270"/>
        <end position="291"/>
    </location>
</feature>
<evidence type="ECO:0000313" key="3">
    <source>
        <dbReference type="Proteomes" id="UP000748025"/>
    </source>
</evidence>
<dbReference type="AlphaFoldDB" id="A0A9P7SV97"/>
<protein>
    <submittedName>
        <fullName evidence="2">Uncharacterized protein</fullName>
    </submittedName>
</protein>
<sequence length="291" mass="32817">MPCCLARLRYSRCSHIRLLKLGCTGDECADGDICPTTNQRMLLAANYRWSCEDCLHRAFAAEDAAHQALEDDEDGSGSGSGSDEGKKLSRAGQLERTIRTLQRRQVDEASRRSMIEALRMRNNHFRRMMLERRAAQVEEAQRVEEWVSNYGSGVFEYLYPWHGQDELPGKETGRGQKDEHEKEAPDPAPTQEQPGQDPQDEDRDRDTAGGGGSDTDSVSDDDDDDMDELDEASTPSVKERRTPEQSTMWLNLLLKTKHADMSICRDASGLYQKSRKSQKKACQCRGSRPVL</sequence>
<feature type="region of interest" description="Disordered" evidence="1">
    <location>
        <begin position="67"/>
        <end position="94"/>
    </location>
</feature>